<dbReference type="Proteomes" id="UP001168823">
    <property type="component" value="Unassembled WGS sequence"/>
</dbReference>
<dbReference type="Gene3D" id="1.10.357.10">
    <property type="entry name" value="Tetracycline Repressor, domain 2"/>
    <property type="match status" value="1"/>
</dbReference>
<evidence type="ECO:0000313" key="5">
    <source>
        <dbReference type="Proteomes" id="UP001168823"/>
    </source>
</evidence>
<dbReference type="EMBL" id="JAUMSQ010000007">
    <property type="protein sequence ID" value="MDO3634525.1"/>
    <property type="molecule type" value="Genomic_DNA"/>
</dbReference>
<keyword evidence="5" id="KW-1185">Reference proteome</keyword>
<gene>
    <name evidence="4" type="ORF">Q2100_02045</name>
</gene>
<dbReference type="Pfam" id="PF17940">
    <property type="entry name" value="TetR_C_31"/>
    <property type="match status" value="1"/>
</dbReference>
<keyword evidence="1 2" id="KW-0238">DNA-binding</keyword>
<dbReference type="SUPFAM" id="SSF48498">
    <property type="entry name" value="Tetracyclin repressor-like, C-terminal domain"/>
    <property type="match status" value="1"/>
</dbReference>
<dbReference type="RefSeq" id="WP_302912653.1">
    <property type="nucleotide sequence ID" value="NZ_JAUMSQ010000007.1"/>
</dbReference>
<feature type="domain" description="HTH tetR-type" evidence="3">
    <location>
        <begin position="1"/>
        <end position="55"/>
    </location>
</feature>
<evidence type="ECO:0000259" key="3">
    <source>
        <dbReference type="PROSITE" id="PS50977"/>
    </source>
</evidence>
<protein>
    <submittedName>
        <fullName evidence="4">TetR family transcriptional regulator</fullName>
    </submittedName>
</protein>
<dbReference type="PROSITE" id="PS50977">
    <property type="entry name" value="HTH_TETR_2"/>
    <property type="match status" value="1"/>
</dbReference>
<dbReference type="InterPro" id="IPR001647">
    <property type="entry name" value="HTH_TetR"/>
</dbReference>
<dbReference type="InterPro" id="IPR009057">
    <property type="entry name" value="Homeodomain-like_sf"/>
</dbReference>
<dbReference type="InterPro" id="IPR041583">
    <property type="entry name" value="TetR_C_31"/>
</dbReference>
<name>A0ABT8UCE0_9MYCO</name>
<accession>A0ABT8UCE0</accession>
<organism evidence="4 5">
    <name type="scientific">Mycolicibacterium arseniciresistens</name>
    <dbReference type="NCBI Taxonomy" id="3062257"/>
    <lineage>
        <taxon>Bacteria</taxon>
        <taxon>Bacillati</taxon>
        <taxon>Actinomycetota</taxon>
        <taxon>Actinomycetes</taxon>
        <taxon>Mycobacteriales</taxon>
        <taxon>Mycobacteriaceae</taxon>
        <taxon>Mycolicibacterium</taxon>
    </lineage>
</organism>
<dbReference type="InterPro" id="IPR036271">
    <property type="entry name" value="Tet_transcr_reg_TetR-rel_C_sf"/>
</dbReference>
<evidence type="ECO:0000313" key="4">
    <source>
        <dbReference type="EMBL" id="MDO3634525.1"/>
    </source>
</evidence>
<proteinExistence type="predicted"/>
<comment type="caution">
    <text evidence="4">The sequence shown here is derived from an EMBL/GenBank/DDBJ whole genome shotgun (WGS) entry which is preliminary data.</text>
</comment>
<reference evidence="4" key="1">
    <citation type="submission" date="2023-07" db="EMBL/GenBank/DDBJ databases">
        <title>Mycolicibacterium sp. nov., a novel bacterial species.</title>
        <authorList>
            <person name="Cao Y."/>
        </authorList>
    </citation>
    <scope>NUCLEOTIDE SEQUENCE</scope>
    <source>
        <strain evidence="4">KC 300</strain>
    </source>
</reference>
<sequence length="192" mass="20926">MADAAIDLLGRGGAREISHGKVDRHANVPPGTTSFYFRTRKALLHAIAERVTELDIIDLSRMTELAGDAAAGYTGTIGLARLVVASNAEPFLTRSRARYELALQASREPELAAYLSHFASQITELTRQVIREWHGADAEPDDAALDEEVLMVLTCINGVMMSFVHGAPAVTDAEQLDRWLQTILSGVGRLNR</sequence>
<evidence type="ECO:0000256" key="2">
    <source>
        <dbReference type="PROSITE-ProRule" id="PRU00335"/>
    </source>
</evidence>
<feature type="DNA-binding region" description="H-T-H motif" evidence="2">
    <location>
        <begin position="18"/>
        <end position="37"/>
    </location>
</feature>
<evidence type="ECO:0000256" key="1">
    <source>
        <dbReference type="ARBA" id="ARBA00023125"/>
    </source>
</evidence>
<dbReference type="SUPFAM" id="SSF46689">
    <property type="entry name" value="Homeodomain-like"/>
    <property type="match status" value="1"/>
</dbReference>